<gene>
    <name evidence="1" type="ORF">OH136_08905</name>
</gene>
<dbReference type="Proteomes" id="UP001208041">
    <property type="component" value="Unassembled WGS sequence"/>
</dbReference>
<dbReference type="RefSeq" id="WP_263953529.1">
    <property type="nucleotide sequence ID" value="NZ_JAOYFC010000002.1"/>
</dbReference>
<comment type="caution">
    <text evidence="1">The sequence shown here is derived from an EMBL/GenBank/DDBJ whole genome shotgun (WGS) entry which is preliminary data.</text>
</comment>
<organism evidence="1 2">
    <name type="scientific">Halocynthiibacter halioticoli</name>
    <dbReference type="NCBI Taxonomy" id="2986804"/>
    <lineage>
        <taxon>Bacteria</taxon>
        <taxon>Pseudomonadati</taxon>
        <taxon>Pseudomonadota</taxon>
        <taxon>Alphaproteobacteria</taxon>
        <taxon>Rhodobacterales</taxon>
        <taxon>Paracoccaceae</taxon>
        <taxon>Halocynthiibacter</taxon>
    </lineage>
</organism>
<dbReference type="EMBL" id="JAOYFC010000002">
    <property type="protein sequence ID" value="MCV6824673.1"/>
    <property type="molecule type" value="Genomic_DNA"/>
</dbReference>
<reference evidence="1" key="1">
    <citation type="submission" date="2022-10" db="EMBL/GenBank/DDBJ databases">
        <authorList>
            <person name="Yue Y."/>
        </authorList>
    </citation>
    <scope>NUCLEOTIDE SEQUENCE</scope>
    <source>
        <strain evidence="1">Z654</strain>
    </source>
</reference>
<sequence length="139" mass="15425">MSEPIKFRPHHFLCSLGFQGKGYSPEFTQNMYEIVVGRLRAKGGDEELIQTVGLSDDICGPCPKRRGRLCTEQSKIKTLDRAHAAALKLKPNEQLTWGEAKARIKANVPSGHLSEICKGCQWLEYGLCETALAELHAEA</sequence>
<evidence type="ECO:0000313" key="1">
    <source>
        <dbReference type="EMBL" id="MCV6824673.1"/>
    </source>
</evidence>
<protein>
    <submittedName>
        <fullName evidence="1">DUF1284 domain-containing protein</fullName>
    </submittedName>
</protein>
<proteinExistence type="predicted"/>
<name>A0AAE3IYZ6_9RHOB</name>
<evidence type="ECO:0000313" key="2">
    <source>
        <dbReference type="Proteomes" id="UP001208041"/>
    </source>
</evidence>
<dbReference type="InterPro" id="IPR009702">
    <property type="entry name" value="DUF1284"/>
</dbReference>
<accession>A0AAE3IYZ6</accession>
<dbReference type="AlphaFoldDB" id="A0AAE3IYZ6"/>
<dbReference type="Pfam" id="PF06935">
    <property type="entry name" value="DUF1284"/>
    <property type="match status" value="1"/>
</dbReference>
<keyword evidence="2" id="KW-1185">Reference proteome</keyword>